<feature type="region of interest" description="Disordered" evidence="1">
    <location>
        <begin position="1"/>
        <end position="20"/>
    </location>
</feature>
<feature type="region of interest" description="Disordered" evidence="1">
    <location>
        <begin position="82"/>
        <end position="106"/>
    </location>
</feature>
<feature type="compositionally biased region" description="Polar residues" evidence="1">
    <location>
        <begin position="711"/>
        <end position="721"/>
    </location>
</feature>
<feature type="compositionally biased region" description="Polar residues" evidence="1">
    <location>
        <begin position="163"/>
        <end position="172"/>
    </location>
</feature>
<feature type="compositionally biased region" description="Polar residues" evidence="1">
    <location>
        <begin position="247"/>
        <end position="257"/>
    </location>
</feature>
<feature type="compositionally biased region" description="Basic and acidic residues" evidence="1">
    <location>
        <begin position="8"/>
        <end position="20"/>
    </location>
</feature>
<dbReference type="Proteomes" id="UP000823674">
    <property type="component" value="Chromosome A01"/>
</dbReference>
<feature type="compositionally biased region" description="Basic and acidic residues" evidence="1">
    <location>
        <begin position="619"/>
        <end position="643"/>
    </location>
</feature>
<feature type="region of interest" description="Disordered" evidence="1">
    <location>
        <begin position="151"/>
        <end position="333"/>
    </location>
</feature>
<feature type="compositionally biased region" description="Polar residues" evidence="1">
    <location>
        <begin position="277"/>
        <end position="294"/>
    </location>
</feature>
<reference evidence="2 3" key="1">
    <citation type="submission" date="2021-03" db="EMBL/GenBank/DDBJ databases">
        <authorList>
            <person name="King G.J."/>
            <person name="Bancroft I."/>
            <person name="Baten A."/>
            <person name="Bloomfield J."/>
            <person name="Borpatragohain P."/>
            <person name="He Z."/>
            <person name="Irish N."/>
            <person name="Irwin J."/>
            <person name="Liu K."/>
            <person name="Mauleon R.P."/>
            <person name="Moore J."/>
            <person name="Morris R."/>
            <person name="Ostergaard L."/>
            <person name="Wang B."/>
            <person name="Wells R."/>
        </authorList>
    </citation>
    <scope>NUCLEOTIDE SEQUENCE [LARGE SCALE GENOMIC DNA]</scope>
    <source>
        <strain evidence="2">R-o-18</strain>
        <tissue evidence="2">Leaf</tissue>
    </source>
</reference>
<feature type="compositionally biased region" description="Polar residues" evidence="1">
    <location>
        <begin position="187"/>
        <end position="215"/>
    </location>
</feature>
<feature type="compositionally biased region" description="Basic and acidic residues" evidence="1">
    <location>
        <begin position="93"/>
        <end position="103"/>
    </location>
</feature>
<feature type="region of interest" description="Disordered" evidence="1">
    <location>
        <begin position="537"/>
        <end position="573"/>
    </location>
</feature>
<evidence type="ECO:0000313" key="2">
    <source>
        <dbReference type="EMBL" id="KAG5413380.1"/>
    </source>
</evidence>
<feature type="compositionally biased region" description="Basic and acidic residues" evidence="1">
    <location>
        <begin position="503"/>
        <end position="513"/>
    </location>
</feature>
<dbReference type="EMBL" id="JADBGQ010000001">
    <property type="protein sequence ID" value="KAG5413380.1"/>
    <property type="molecule type" value="Genomic_DNA"/>
</dbReference>
<proteinExistence type="predicted"/>
<feature type="compositionally biased region" description="Basic and acidic residues" evidence="1">
    <location>
        <begin position="671"/>
        <end position="695"/>
    </location>
</feature>
<feature type="compositionally biased region" description="Polar residues" evidence="1">
    <location>
        <begin position="799"/>
        <end position="812"/>
    </location>
</feature>
<dbReference type="PANTHER" id="PTHR36380">
    <property type="entry name" value="BNAA03G58330D PROTEIN"/>
    <property type="match status" value="1"/>
</dbReference>
<feature type="compositionally biased region" description="Polar residues" evidence="1">
    <location>
        <begin position="658"/>
        <end position="670"/>
    </location>
</feature>
<feature type="region of interest" description="Disordered" evidence="1">
    <location>
        <begin position="799"/>
        <end position="823"/>
    </location>
</feature>
<dbReference type="InterPro" id="IPR038777">
    <property type="entry name" value="At4g18490-like"/>
</dbReference>
<feature type="region of interest" description="Disordered" evidence="1">
    <location>
        <begin position="599"/>
        <end position="732"/>
    </location>
</feature>
<dbReference type="PANTHER" id="PTHR36380:SF1">
    <property type="entry name" value="OS01G0755100 PROTEIN"/>
    <property type="match status" value="1"/>
</dbReference>
<sequence length="1063" mass="118391">MSTPAKKSSTEAKENDLMFDKDMEKDTWDFKSMTDDDPMDFGYGSPANKDKKKNAFNMDMSFDLGGDFGSSFKMDMPDFDFSSPAKKTTKTKQKSDDNGDLKQKKNPFHFSCDFDALGDLDLDSSSLKKGNETTTKSMDFEEFAGSKFFDKSDSLDFGPDLPTTKQSVSRANTDVKANASAEKENQNSKGADSMSSTHSKQADSNSSTHSKQATLESKENFEEVDSPQRLRMITSRFHTVRGRPQPANISPLRTSYSKVEENNKPCLSNEKAEPSPLHSSETAHTAASRETSPGSHEICRSGTKEDSPRDTEENANNKMISATKSSYEKTEPNISSLSCLNKIKHQQEEMDIDTQAEIQDHTRRTLCVPDAGHSQTTLPGKVPSGSQLGQTAQVQDSSSKLPQDPSDSVPRLSDLKAMQNSDSGQIRSMFFKKIEKPQSHVLESPTQTEIRPVTRERIGSNVNPTIDKRQDTEDALPGSKTRTAPTELSKTDSETANVNTNSSHEKIIQKDHSGTRTVENVAGLMDGLQLLAKNTTREKSTIQGNISSSNPDASSLTEKLNKHLSSGGESLQKSKMVSLERPKLGNIMSDMRAATQRAIGVNKDQPNSAVQPQVNPSTRNERNTEAPIRKSSEIHRLAPRDRTQALQYRNVGVKKDQTSSAVQPEVSSSARNEKNTEALVRKSSEIHHLAPRDKTQVLQYRTIGGKKDQHSSALQPEARSSISKDRNTEAPVKKISEIHHLAPREKTQILHCPPSLKRKALDEDADRSLMPQLKRFSMSPRENRNVKELTHTVGQVKVSSQASRLDNNTTKQLVKESPRAKSQPQCMNMANLEIPITEYDENIEKAESYTKELDNICNILKKKHEEAKELLVRAVFTHFTPSVPSSYTQLHLLTPSLFSFFFLSPSSFTSMTALNLIPGNDNEENISPSEMATVSVKRPQDKDKTKIRLRRKRYTRQPLQDITNLFVSSSPLPSSFLNLHMPSSPSLSVVPKCMKRKADVALKAATSSTYSYYCTSLDKDITQIKMRRKRSRRQPLKDITNLFVSSPPLSSSFMVRHLANSIS</sequence>
<evidence type="ECO:0000313" key="3">
    <source>
        <dbReference type="Proteomes" id="UP000823674"/>
    </source>
</evidence>
<feature type="region of interest" description="Disordered" evidence="1">
    <location>
        <begin position="354"/>
        <end position="412"/>
    </location>
</feature>
<organism evidence="2 3">
    <name type="scientific">Brassica rapa subsp. trilocularis</name>
    <dbReference type="NCBI Taxonomy" id="1813537"/>
    <lineage>
        <taxon>Eukaryota</taxon>
        <taxon>Viridiplantae</taxon>
        <taxon>Streptophyta</taxon>
        <taxon>Embryophyta</taxon>
        <taxon>Tracheophyta</taxon>
        <taxon>Spermatophyta</taxon>
        <taxon>Magnoliopsida</taxon>
        <taxon>eudicotyledons</taxon>
        <taxon>Gunneridae</taxon>
        <taxon>Pentapetalae</taxon>
        <taxon>rosids</taxon>
        <taxon>malvids</taxon>
        <taxon>Brassicales</taxon>
        <taxon>Brassicaceae</taxon>
        <taxon>Brassiceae</taxon>
        <taxon>Brassica</taxon>
    </lineage>
</organism>
<feature type="compositionally biased region" description="Polar residues" evidence="1">
    <location>
        <begin position="604"/>
        <end position="618"/>
    </location>
</feature>
<feature type="region of interest" description="Disordered" evidence="1">
    <location>
        <begin position="437"/>
        <end position="513"/>
    </location>
</feature>
<feature type="compositionally biased region" description="Polar residues" evidence="1">
    <location>
        <begin position="373"/>
        <end position="401"/>
    </location>
</feature>
<feature type="compositionally biased region" description="Basic and acidic residues" evidence="1">
    <location>
        <begin position="722"/>
        <end position="732"/>
    </location>
</feature>
<feature type="compositionally biased region" description="Polar residues" evidence="1">
    <location>
        <begin position="541"/>
        <end position="573"/>
    </location>
</feature>
<evidence type="ECO:0000256" key="1">
    <source>
        <dbReference type="SAM" id="MobiDB-lite"/>
    </source>
</evidence>
<gene>
    <name evidence="2" type="primary">A01p011120.1_BraROA</name>
    <name evidence="2" type="ORF">IGI04_000947</name>
</gene>
<name>A0ABQ7NTH4_BRACM</name>
<protein>
    <submittedName>
        <fullName evidence="2">Uncharacterized protein</fullName>
    </submittedName>
</protein>
<keyword evidence="3" id="KW-1185">Reference proteome</keyword>
<feature type="compositionally biased region" description="Basic and acidic residues" evidence="1">
    <location>
        <begin position="297"/>
        <end position="312"/>
    </location>
</feature>
<feature type="compositionally biased region" description="Polar residues" evidence="1">
    <location>
        <begin position="314"/>
        <end position="325"/>
    </location>
</feature>
<comment type="caution">
    <text evidence="2">The sequence shown here is derived from an EMBL/GenBank/DDBJ whole genome shotgun (WGS) entry which is preliminary data.</text>
</comment>
<feature type="compositionally biased region" description="Polar residues" evidence="1">
    <location>
        <begin position="480"/>
        <end position="502"/>
    </location>
</feature>
<accession>A0ABQ7NTH4</accession>